<organism evidence="3 4">
    <name type="scientific">Flagellimonas nanhaiensis</name>
    <dbReference type="NCBI Taxonomy" id="2292706"/>
    <lineage>
        <taxon>Bacteria</taxon>
        <taxon>Pseudomonadati</taxon>
        <taxon>Bacteroidota</taxon>
        <taxon>Flavobacteriia</taxon>
        <taxon>Flavobacteriales</taxon>
        <taxon>Flavobacteriaceae</taxon>
        <taxon>Flagellimonas</taxon>
    </lineage>
</organism>
<dbReference type="Proteomes" id="UP000261828">
    <property type="component" value="Unassembled WGS sequence"/>
</dbReference>
<comment type="caution">
    <text evidence="3">The sequence shown here is derived from an EMBL/GenBank/DDBJ whole genome shotgun (WGS) entry which is preliminary data.</text>
</comment>
<dbReference type="OrthoDB" id="678057at2"/>
<name>A0A371JLH1_9FLAO</name>
<dbReference type="AlphaFoldDB" id="A0A371JLH1"/>
<dbReference type="Pfam" id="PF01381">
    <property type="entry name" value="HTH_3"/>
    <property type="match status" value="1"/>
</dbReference>
<dbReference type="InterPro" id="IPR001387">
    <property type="entry name" value="Cro/C1-type_HTH"/>
</dbReference>
<keyword evidence="4" id="KW-1185">Reference proteome</keyword>
<dbReference type="GO" id="GO:0005829">
    <property type="term" value="C:cytosol"/>
    <property type="evidence" value="ECO:0007669"/>
    <property type="project" value="TreeGrafter"/>
</dbReference>
<dbReference type="SUPFAM" id="SSF47413">
    <property type="entry name" value="lambda repressor-like DNA-binding domains"/>
    <property type="match status" value="1"/>
</dbReference>
<evidence type="ECO:0000313" key="4">
    <source>
        <dbReference type="Proteomes" id="UP000261828"/>
    </source>
</evidence>
<dbReference type="RefSeq" id="WP_116185684.1">
    <property type="nucleotide sequence ID" value="NZ_QTJX01000006.1"/>
</dbReference>
<dbReference type="EMBL" id="QTJX01000006">
    <property type="protein sequence ID" value="RDY57840.1"/>
    <property type="molecule type" value="Genomic_DNA"/>
</dbReference>
<dbReference type="GO" id="GO:0003700">
    <property type="term" value="F:DNA-binding transcription factor activity"/>
    <property type="evidence" value="ECO:0007669"/>
    <property type="project" value="TreeGrafter"/>
</dbReference>
<dbReference type="Gene3D" id="1.10.260.40">
    <property type="entry name" value="lambda repressor-like DNA-binding domains"/>
    <property type="match status" value="1"/>
</dbReference>
<dbReference type="PANTHER" id="PTHR46797:SF1">
    <property type="entry name" value="METHYLPHOSPHONATE SYNTHASE"/>
    <property type="match status" value="1"/>
</dbReference>
<dbReference type="InterPro" id="IPR050807">
    <property type="entry name" value="TransReg_Diox_bact_type"/>
</dbReference>
<keyword evidence="1" id="KW-0238">DNA-binding</keyword>
<dbReference type="GO" id="GO:0003677">
    <property type="term" value="F:DNA binding"/>
    <property type="evidence" value="ECO:0007669"/>
    <property type="project" value="UniProtKB-KW"/>
</dbReference>
<dbReference type="PROSITE" id="PS50943">
    <property type="entry name" value="HTH_CROC1"/>
    <property type="match status" value="1"/>
</dbReference>
<dbReference type="CDD" id="cd00093">
    <property type="entry name" value="HTH_XRE"/>
    <property type="match status" value="1"/>
</dbReference>
<proteinExistence type="predicted"/>
<dbReference type="SMART" id="SM00530">
    <property type="entry name" value="HTH_XRE"/>
    <property type="match status" value="1"/>
</dbReference>
<protein>
    <submittedName>
        <fullName evidence="3">XRE family transcriptional regulator</fullName>
    </submittedName>
</protein>
<dbReference type="PANTHER" id="PTHR46797">
    <property type="entry name" value="HTH-TYPE TRANSCRIPTIONAL REGULATOR"/>
    <property type="match status" value="1"/>
</dbReference>
<gene>
    <name evidence="3" type="ORF">DX873_16935</name>
</gene>
<evidence type="ECO:0000256" key="1">
    <source>
        <dbReference type="ARBA" id="ARBA00023125"/>
    </source>
</evidence>
<accession>A0A371JLH1</accession>
<sequence length="83" mass="9807">MNSELKNNEKFRILFGENLKKIRKSKNLSFRKLAQRCDVDHANLNKIEKGTINISMNTIYEISKGLDIQPKELFDFEIKYDID</sequence>
<evidence type="ECO:0000313" key="3">
    <source>
        <dbReference type="EMBL" id="RDY57840.1"/>
    </source>
</evidence>
<evidence type="ECO:0000259" key="2">
    <source>
        <dbReference type="PROSITE" id="PS50943"/>
    </source>
</evidence>
<reference evidence="3 4" key="1">
    <citation type="submission" date="2018-08" db="EMBL/GenBank/DDBJ databases">
        <title>Muricauda nanhaiensis sp. nov., isolated from seawater of the South China Sea.</title>
        <authorList>
            <person name="Dang Y."/>
        </authorList>
    </citation>
    <scope>NUCLEOTIDE SEQUENCE [LARGE SCALE GENOMIC DNA]</scope>
    <source>
        <strain evidence="3 4">SM1704</strain>
    </source>
</reference>
<dbReference type="InterPro" id="IPR010982">
    <property type="entry name" value="Lambda_DNA-bd_dom_sf"/>
</dbReference>
<feature type="domain" description="HTH cro/C1-type" evidence="2">
    <location>
        <begin position="19"/>
        <end position="73"/>
    </location>
</feature>